<dbReference type="PANTHER" id="PTHR30506:SF3">
    <property type="entry name" value="UPF0126 INNER MEMBRANE PROTEIN YADS-RELATED"/>
    <property type="match status" value="1"/>
</dbReference>
<keyword evidence="4 7" id="KW-0812">Transmembrane</keyword>
<feature type="transmembrane region" description="Helical" evidence="7">
    <location>
        <begin position="39"/>
        <end position="62"/>
    </location>
</feature>
<dbReference type="PANTHER" id="PTHR30506">
    <property type="entry name" value="INNER MEMBRANE PROTEIN"/>
    <property type="match status" value="1"/>
</dbReference>
<dbReference type="Pfam" id="PF03458">
    <property type="entry name" value="Gly_transporter"/>
    <property type="match status" value="2"/>
</dbReference>
<feature type="transmembrane region" description="Helical" evidence="7">
    <location>
        <begin position="74"/>
        <end position="90"/>
    </location>
</feature>
<evidence type="ECO:0000259" key="8">
    <source>
        <dbReference type="Pfam" id="PF03458"/>
    </source>
</evidence>
<keyword evidence="6 7" id="KW-0472">Membrane</keyword>
<evidence type="ECO:0000256" key="5">
    <source>
        <dbReference type="ARBA" id="ARBA00022989"/>
    </source>
</evidence>
<keyword evidence="3" id="KW-1003">Cell membrane</keyword>
<feature type="domain" description="Glycine transporter" evidence="8">
    <location>
        <begin position="15"/>
        <end position="89"/>
    </location>
</feature>
<feature type="transmembrane region" description="Helical" evidence="7">
    <location>
        <begin position="187"/>
        <end position="206"/>
    </location>
</feature>
<gene>
    <name evidence="9" type="ORF">K1X11_013885</name>
</gene>
<dbReference type="EMBL" id="CP139781">
    <property type="protein sequence ID" value="WRQ85899.1"/>
    <property type="molecule type" value="Genomic_DNA"/>
</dbReference>
<evidence type="ECO:0000256" key="2">
    <source>
        <dbReference type="ARBA" id="ARBA00008193"/>
    </source>
</evidence>
<dbReference type="InterPro" id="IPR005115">
    <property type="entry name" value="Gly_transporter"/>
</dbReference>
<organism evidence="9 10">
    <name type="scientific">Actomonas aquatica</name>
    <dbReference type="NCBI Taxonomy" id="2866162"/>
    <lineage>
        <taxon>Bacteria</taxon>
        <taxon>Pseudomonadati</taxon>
        <taxon>Verrucomicrobiota</taxon>
        <taxon>Opitutia</taxon>
        <taxon>Opitutales</taxon>
        <taxon>Opitutaceae</taxon>
        <taxon>Actomonas</taxon>
    </lineage>
</organism>
<feature type="transmembrane region" description="Helical" evidence="7">
    <location>
        <begin position="12"/>
        <end position="32"/>
    </location>
</feature>
<reference evidence="9 10" key="1">
    <citation type="submission" date="2023-12" db="EMBL/GenBank/DDBJ databases">
        <title>Description of an unclassified Opitutus bacterium of Verrucomicrobiota.</title>
        <authorList>
            <person name="Zhang D.-F."/>
        </authorList>
    </citation>
    <scope>NUCLEOTIDE SEQUENCE [LARGE SCALE GENOMIC DNA]</scope>
    <source>
        <strain evidence="9 10">WL0086</strain>
    </source>
</reference>
<name>A0ABZ1C5V0_9BACT</name>
<evidence type="ECO:0000313" key="9">
    <source>
        <dbReference type="EMBL" id="WRQ85899.1"/>
    </source>
</evidence>
<feature type="transmembrane region" description="Helical" evidence="7">
    <location>
        <begin position="126"/>
        <end position="147"/>
    </location>
</feature>
<evidence type="ECO:0000256" key="7">
    <source>
        <dbReference type="SAM" id="Phobius"/>
    </source>
</evidence>
<dbReference type="RefSeq" id="WP_324725984.1">
    <property type="nucleotide sequence ID" value="NZ_CP139781.1"/>
</dbReference>
<proteinExistence type="inferred from homology"/>
<keyword evidence="5 7" id="KW-1133">Transmembrane helix</keyword>
<feature type="transmembrane region" description="Helical" evidence="7">
    <location>
        <begin position="159"/>
        <end position="181"/>
    </location>
</feature>
<dbReference type="Proteomes" id="UP000738431">
    <property type="component" value="Chromosome"/>
</dbReference>
<evidence type="ECO:0000256" key="1">
    <source>
        <dbReference type="ARBA" id="ARBA00004651"/>
    </source>
</evidence>
<evidence type="ECO:0000313" key="10">
    <source>
        <dbReference type="Proteomes" id="UP000738431"/>
    </source>
</evidence>
<evidence type="ECO:0000256" key="6">
    <source>
        <dbReference type="ARBA" id="ARBA00023136"/>
    </source>
</evidence>
<evidence type="ECO:0000256" key="3">
    <source>
        <dbReference type="ARBA" id="ARBA00022475"/>
    </source>
</evidence>
<feature type="domain" description="Glycine transporter" evidence="8">
    <location>
        <begin position="102"/>
        <end position="175"/>
    </location>
</feature>
<comment type="similarity">
    <text evidence="2">Belongs to the UPF0126 family.</text>
</comment>
<evidence type="ECO:0000256" key="4">
    <source>
        <dbReference type="ARBA" id="ARBA00022692"/>
    </source>
</evidence>
<protein>
    <submittedName>
        <fullName evidence="9">TRIC cation channel family protein</fullName>
    </submittedName>
</protein>
<accession>A0ABZ1C5V0</accession>
<keyword evidence="10" id="KW-1185">Reference proteome</keyword>
<comment type="subcellular location">
    <subcellularLocation>
        <location evidence="1">Cell membrane</location>
        <topology evidence="1">Multi-pass membrane protein</topology>
    </subcellularLocation>
</comment>
<sequence>MPHPSLTNPFFLPIWFELAAVILLSMTAGIVAMKRGYDVVGVAALALLVGLGGGLIRDGIFIQQGPPGVVTNPLYIQGALLGAAVGALLGDRVERFRRVIAAVDALALGAYAAFGVQRALGSGLPIPAAILIGVVTAVGGGLLRDVITNEEPLVFRPGQFYALVALAASTLFVVLTVELAIRPTWSAGIVIVLTFVFRVLTIVFNWKTAPLAPPPQAPPSI</sequence>